<comment type="caution">
    <text evidence="7">The sequence shown here is derived from an EMBL/GenBank/DDBJ whole genome shotgun (WGS) entry which is preliminary data.</text>
</comment>
<reference evidence="7" key="1">
    <citation type="submission" date="2020-10" db="EMBL/GenBank/DDBJ databases">
        <authorList>
            <person name="Gilroy R."/>
        </authorList>
    </citation>
    <scope>NUCLEOTIDE SEQUENCE</scope>
    <source>
        <strain evidence="7">CHK178-757</strain>
    </source>
</reference>
<dbReference type="Pfam" id="PF00239">
    <property type="entry name" value="Resolvase"/>
    <property type="match status" value="1"/>
</dbReference>
<dbReference type="PANTHER" id="PTHR30461">
    <property type="entry name" value="DNA-INVERTASE FROM LAMBDOID PROPHAGE"/>
    <property type="match status" value="1"/>
</dbReference>
<sequence>MESRIFGYARVSSKEQNLDRQLLALKQYVSEENILVDKASGANLQRPSYQALKGALGLRKGDVLYITSLDRLSRNKEDIKKELQWFQEHGIRLKILDLPTSMVEIASDQQWILDMIQNILMEVLASIAEQERRTIKKRQREGIEAARKKGKHLGRPSIQMPGNFGDIYEGWKAGEYTAKAAMGKLGLKRSTFYRMVTIYEKKHDPKGRTLLSHV</sequence>
<evidence type="ECO:0000256" key="2">
    <source>
        <dbReference type="ARBA" id="ARBA00023125"/>
    </source>
</evidence>
<name>A0A9D1F6W0_9FIRM</name>
<feature type="active site" description="O-(5'-phospho-DNA)-serine intermediate" evidence="4 5">
    <location>
        <position position="12"/>
    </location>
</feature>
<protein>
    <submittedName>
        <fullName evidence="7">Recombinase family protein</fullName>
    </submittedName>
</protein>
<evidence type="ECO:0000313" key="8">
    <source>
        <dbReference type="Proteomes" id="UP000823927"/>
    </source>
</evidence>
<evidence type="ECO:0000259" key="6">
    <source>
        <dbReference type="PROSITE" id="PS51736"/>
    </source>
</evidence>
<evidence type="ECO:0000256" key="4">
    <source>
        <dbReference type="PIRSR" id="PIRSR606118-50"/>
    </source>
</evidence>
<keyword evidence="1" id="KW-0229">DNA integration</keyword>
<dbReference type="GO" id="GO:0003677">
    <property type="term" value="F:DNA binding"/>
    <property type="evidence" value="ECO:0007669"/>
    <property type="project" value="UniProtKB-KW"/>
</dbReference>
<dbReference type="CDD" id="cd03768">
    <property type="entry name" value="SR_ResInv"/>
    <property type="match status" value="1"/>
</dbReference>
<dbReference type="PROSITE" id="PS51736">
    <property type="entry name" value="RECOMBINASES_3"/>
    <property type="match status" value="1"/>
</dbReference>
<dbReference type="PANTHER" id="PTHR30461:SF2">
    <property type="entry name" value="SERINE RECOMBINASE PINE-RELATED"/>
    <property type="match status" value="1"/>
</dbReference>
<dbReference type="InterPro" id="IPR050639">
    <property type="entry name" value="SSR_resolvase"/>
</dbReference>
<dbReference type="InterPro" id="IPR036162">
    <property type="entry name" value="Resolvase-like_N_sf"/>
</dbReference>
<evidence type="ECO:0000256" key="5">
    <source>
        <dbReference type="PROSITE-ProRule" id="PRU10137"/>
    </source>
</evidence>
<dbReference type="Gene3D" id="3.40.50.1390">
    <property type="entry name" value="Resolvase, N-terminal catalytic domain"/>
    <property type="match status" value="1"/>
</dbReference>
<gene>
    <name evidence="7" type="ORF">IAB46_13760</name>
</gene>
<keyword evidence="3" id="KW-0233">DNA recombination</keyword>
<dbReference type="SMART" id="SM00857">
    <property type="entry name" value="Resolvase"/>
    <property type="match status" value="1"/>
</dbReference>
<dbReference type="GO" id="GO:0000150">
    <property type="term" value="F:DNA strand exchange activity"/>
    <property type="evidence" value="ECO:0007669"/>
    <property type="project" value="InterPro"/>
</dbReference>
<evidence type="ECO:0000313" key="7">
    <source>
        <dbReference type="EMBL" id="HIS48589.1"/>
    </source>
</evidence>
<dbReference type="Proteomes" id="UP000823927">
    <property type="component" value="Unassembled WGS sequence"/>
</dbReference>
<keyword evidence="2" id="KW-0238">DNA-binding</keyword>
<dbReference type="AlphaFoldDB" id="A0A9D1F6W0"/>
<dbReference type="GO" id="GO:0015074">
    <property type="term" value="P:DNA integration"/>
    <property type="evidence" value="ECO:0007669"/>
    <property type="project" value="UniProtKB-KW"/>
</dbReference>
<evidence type="ECO:0000256" key="1">
    <source>
        <dbReference type="ARBA" id="ARBA00022908"/>
    </source>
</evidence>
<feature type="domain" description="Resolvase/invertase-type recombinase catalytic" evidence="6">
    <location>
        <begin position="4"/>
        <end position="150"/>
    </location>
</feature>
<dbReference type="InterPro" id="IPR006118">
    <property type="entry name" value="Recombinase_CS"/>
</dbReference>
<proteinExistence type="predicted"/>
<dbReference type="SUPFAM" id="SSF53041">
    <property type="entry name" value="Resolvase-like"/>
    <property type="match status" value="1"/>
</dbReference>
<dbReference type="InterPro" id="IPR006119">
    <property type="entry name" value="Resolv_N"/>
</dbReference>
<accession>A0A9D1F6W0</accession>
<reference evidence="7" key="2">
    <citation type="journal article" date="2021" name="PeerJ">
        <title>Extensive microbial diversity within the chicken gut microbiome revealed by metagenomics and culture.</title>
        <authorList>
            <person name="Gilroy R."/>
            <person name="Ravi A."/>
            <person name="Getino M."/>
            <person name="Pursley I."/>
            <person name="Horton D.L."/>
            <person name="Alikhan N.F."/>
            <person name="Baker D."/>
            <person name="Gharbi K."/>
            <person name="Hall N."/>
            <person name="Watson M."/>
            <person name="Adriaenssens E.M."/>
            <person name="Foster-Nyarko E."/>
            <person name="Jarju S."/>
            <person name="Secka A."/>
            <person name="Antonio M."/>
            <person name="Oren A."/>
            <person name="Chaudhuri R.R."/>
            <person name="La Ragione R."/>
            <person name="Hildebrand F."/>
            <person name="Pallen M.J."/>
        </authorList>
    </citation>
    <scope>NUCLEOTIDE SEQUENCE</scope>
    <source>
        <strain evidence="7">CHK178-757</strain>
    </source>
</reference>
<dbReference type="EMBL" id="DVIT01000059">
    <property type="protein sequence ID" value="HIS48589.1"/>
    <property type="molecule type" value="Genomic_DNA"/>
</dbReference>
<evidence type="ECO:0000256" key="3">
    <source>
        <dbReference type="ARBA" id="ARBA00023172"/>
    </source>
</evidence>
<organism evidence="7 8">
    <name type="scientific">Candidatus Scybalocola faecigallinarum</name>
    <dbReference type="NCBI Taxonomy" id="2840941"/>
    <lineage>
        <taxon>Bacteria</taxon>
        <taxon>Bacillati</taxon>
        <taxon>Bacillota</taxon>
        <taxon>Clostridia</taxon>
        <taxon>Lachnospirales</taxon>
        <taxon>Lachnospiraceae</taxon>
        <taxon>Lachnospiraceae incertae sedis</taxon>
        <taxon>Candidatus Scybalocola (ex Gilroy et al. 2021)</taxon>
    </lineage>
</organism>
<dbReference type="PROSITE" id="PS00397">
    <property type="entry name" value="RECOMBINASES_1"/>
    <property type="match status" value="1"/>
</dbReference>